<evidence type="ECO:0000256" key="1">
    <source>
        <dbReference type="ARBA" id="ARBA00008520"/>
    </source>
</evidence>
<dbReference type="Proteomes" id="UP000318693">
    <property type="component" value="Unassembled WGS sequence"/>
</dbReference>
<dbReference type="GO" id="GO:0055052">
    <property type="term" value="C:ATP-binding cassette (ABC) transporter complex, substrate-binding subunit-containing"/>
    <property type="evidence" value="ECO:0007669"/>
    <property type="project" value="TreeGrafter"/>
</dbReference>
<reference evidence="5 6" key="1">
    <citation type="submission" date="2019-07" db="EMBL/GenBank/DDBJ databases">
        <title>Georgenia wutianyii sp. nov. and Georgenia *** sp. nov. isolated from plateau pika (Ochotona curzoniae) in the Qinghai-Tibet plateau of China.</title>
        <authorList>
            <person name="Tian Z."/>
        </authorList>
    </citation>
    <scope>NUCLEOTIDE SEQUENCE [LARGE SCALE GENOMIC DNA]</scope>
    <source>
        <strain evidence="5 6">Z446</strain>
    </source>
</reference>
<protein>
    <submittedName>
        <fullName evidence="5">Extracellular solute-binding protein</fullName>
    </submittedName>
</protein>
<dbReference type="RefSeq" id="WP_143419205.1">
    <property type="nucleotide sequence ID" value="NZ_VJXR01000051.1"/>
</dbReference>
<gene>
    <name evidence="5" type="ORF">FJ693_14575</name>
</gene>
<feature type="chain" id="PRO_5021827124" evidence="4">
    <location>
        <begin position="29"/>
        <end position="445"/>
    </location>
</feature>
<dbReference type="Pfam" id="PF01547">
    <property type="entry name" value="SBP_bac_1"/>
    <property type="match status" value="1"/>
</dbReference>
<sequence length="445" mass="45634">MKKSLLAATSLGTALALTLAACSGGGNAGDSGTTGGAGGDGAQQITFLTHWGPEQVGMLEDAAAAFTEENPDITVKVQAVPFGNLLSTLRTQGASPDGPTIVGIYDAWLPELVRDGLAAPAPDDVAGEVEANWPESVVGAASQEGAVHGIPNEVDLYQLNYNKAIFDEAGVAEPPADWDALVDASSKISATGPQGIGFITSWNSGAVHPFLSLLASNGGSFLNEDGTASELTSPEAIETAELYQRLVDEGLTDPSKSTANANTTGPYLDNFVNGNTGMIIMANWWEASLQDAMGDGFSDVGTAPIPVGPSGSESSSISYSWMTMVNANAEDATQGAAWEFLSWLNGPDSGEAGSSSMGDILLSMGILPSRNSDIEAHSKELETEFLSSYVAALDTATPFPTVLGGPAATDALQRQIEALLNGQVDAQTAMKKAAADVDAALASAQ</sequence>
<evidence type="ECO:0000256" key="2">
    <source>
        <dbReference type="ARBA" id="ARBA00022448"/>
    </source>
</evidence>
<dbReference type="EMBL" id="VJXR01000051">
    <property type="protein sequence ID" value="TRW44187.1"/>
    <property type="molecule type" value="Genomic_DNA"/>
</dbReference>
<dbReference type="GO" id="GO:1901982">
    <property type="term" value="F:maltose binding"/>
    <property type="evidence" value="ECO:0007669"/>
    <property type="project" value="TreeGrafter"/>
</dbReference>
<dbReference type="PANTHER" id="PTHR30061">
    <property type="entry name" value="MALTOSE-BINDING PERIPLASMIC PROTEIN"/>
    <property type="match status" value="1"/>
</dbReference>
<organism evidence="5 6">
    <name type="scientific">Georgenia yuyongxinii</name>
    <dbReference type="NCBI Taxonomy" id="2589797"/>
    <lineage>
        <taxon>Bacteria</taxon>
        <taxon>Bacillati</taxon>
        <taxon>Actinomycetota</taxon>
        <taxon>Actinomycetes</taxon>
        <taxon>Micrococcales</taxon>
        <taxon>Bogoriellaceae</taxon>
        <taxon>Georgenia</taxon>
    </lineage>
</organism>
<evidence type="ECO:0000256" key="4">
    <source>
        <dbReference type="SAM" id="SignalP"/>
    </source>
</evidence>
<keyword evidence="6" id="KW-1185">Reference proteome</keyword>
<feature type="signal peptide" evidence="4">
    <location>
        <begin position="1"/>
        <end position="28"/>
    </location>
</feature>
<keyword evidence="3 4" id="KW-0732">Signal</keyword>
<evidence type="ECO:0000313" key="6">
    <source>
        <dbReference type="Proteomes" id="UP000318693"/>
    </source>
</evidence>
<name>A0A552WN98_9MICO</name>
<dbReference type="InterPro" id="IPR006059">
    <property type="entry name" value="SBP"/>
</dbReference>
<dbReference type="GO" id="GO:0042956">
    <property type="term" value="P:maltodextrin transmembrane transport"/>
    <property type="evidence" value="ECO:0007669"/>
    <property type="project" value="TreeGrafter"/>
</dbReference>
<dbReference type="AlphaFoldDB" id="A0A552WN98"/>
<dbReference type="SUPFAM" id="SSF53850">
    <property type="entry name" value="Periplasmic binding protein-like II"/>
    <property type="match status" value="1"/>
</dbReference>
<dbReference type="PROSITE" id="PS51257">
    <property type="entry name" value="PROKAR_LIPOPROTEIN"/>
    <property type="match status" value="1"/>
</dbReference>
<keyword evidence="2" id="KW-0813">Transport</keyword>
<dbReference type="Gene3D" id="3.40.190.10">
    <property type="entry name" value="Periplasmic binding protein-like II"/>
    <property type="match status" value="1"/>
</dbReference>
<evidence type="ECO:0000256" key="3">
    <source>
        <dbReference type="ARBA" id="ARBA00022729"/>
    </source>
</evidence>
<dbReference type="GO" id="GO:0015768">
    <property type="term" value="P:maltose transport"/>
    <property type="evidence" value="ECO:0007669"/>
    <property type="project" value="TreeGrafter"/>
</dbReference>
<proteinExistence type="inferred from homology"/>
<comment type="similarity">
    <text evidence="1">Belongs to the bacterial solute-binding protein 1 family.</text>
</comment>
<comment type="caution">
    <text evidence="5">The sequence shown here is derived from an EMBL/GenBank/DDBJ whole genome shotgun (WGS) entry which is preliminary data.</text>
</comment>
<accession>A0A552WN98</accession>
<evidence type="ECO:0000313" key="5">
    <source>
        <dbReference type="EMBL" id="TRW44187.1"/>
    </source>
</evidence>
<dbReference type="PANTHER" id="PTHR30061:SF50">
    <property type="entry name" value="MALTOSE_MALTODEXTRIN-BINDING PERIPLASMIC PROTEIN"/>
    <property type="match status" value="1"/>
</dbReference>